<keyword evidence="1" id="KW-0812">Transmembrane</keyword>
<feature type="transmembrane region" description="Helical" evidence="1">
    <location>
        <begin position="12"/>
        <end position="31"/>
    </location>
</feature>
<dbReference type="RefSeq" id="WP_354615232.1">
    <property type="nucleotide sequence ID" value="NZ_JBEXAE010000004.1"/>
</dbReference>
<organism evidence="2 3">
    <name type="scientific">Sediminicola arcticus</name>
    <dbReference type="NCBI Taxonomy" id="1574308"/>
    <lineage>
        <taxon>Bacteria</taxon>
        <taxon>Pseudomonadati</taxon>
        <taxon>Bacteroidota</taxon>
        <taxon>Flavobacteriia</taxon>
        <taxon>Flavobacteriales</taxon>
        <taxon>Flavobacteriaceae</taxon>
        <taxon>Sediminicola</taxon>
    </lineage>
</organism>
<reference evidence="2 3" key="1">
    <citation type="submission" date="2024-07" db="EMBL/GenBank/DDBJ databases">
        <title>The genome sequence of type strain Sediminicola arcticus GDMCC 1.2805.</title>
        <authorList>
            <person name="Liu Y."/>
        </authorList>
    </citation>
    <scope>NUCLEOTIDE SEQUENCE [LARGE SCALE GENOMIC DNA]</scope>
    <source>
        <strain evidence="2 3">GDMCC 1.2805</strain>
    </source>
</reference>
<feature type="transmembrane region" description="Helical" evidence="1">
    <location>
        <begin position="92"/>
        <end position="111"/>
    </location>
</feature>
<keyword evidence="1" id="KW-0472">Membrane</keyword>
<protein>
    <recommendedName>
        <fullName evidence="4">DoxX family protein</fullName>
    </recommendedName>
</protein>
<comment type="caution">
    <text evidence="2">The sequence shown here is derived from an EMBL/GenBank/DDBJ whole genome shotgun (WGS) entry which is preliminary data.</text>
</comment>
<gene>
    <name evidence="2" type="ORF">ABXZ36_09245</name>
</gene>
<dbReference type="Proteomes" id="UP001549799">
    <property type="component" value="Unassembled WGS sequence"/>
</dbReference>
<accession>A0ABV2SUL2</accession>
<evidence type="ECO:0008006" key="4">
    <source>
        <dbReference type="Google" id="ProtNLM"/>
    </source>
</evidence>
<evidence type="ECO:0000313" key="2">
    <source>
        <dbReference type="EMBL" id="MET6990831.1"/>
    </source>
</evidence>
<feature type="transmembrane region" description="Helical" evidence="1">
    <location>
        <begin position="66"/>
        <end position="85"/>
    </location>
</feature>
<feature type="transmembrane region" description="Helical" evidence="1">
    <location>
        <begin position="161"/>
        <end position="181"/>
    </location>
</feature>
<keyword evidence="1" id="KW-1133">Transmembrane helix</keyword>
<name>A0ABV2SUL2_9FLAO</name>
<keyword evidence="3" id="KW-1185">Reference proteome</keyword>
<feature type="transmembrane region" description="Helical" evidence="1">
    <location>
        <begin position="117"/>
        <end position="134"/>
    </location>
</feature>
<proteinExistence type="predicted"/>
<evidence type="ECO:0000313" key="3">
    <source>
        <dbReference type="Proteomes" id="UP001549799"/>
    </source>
</evidence>
<evidence type="ECO:0000256" key="1">
    <source>
        <dbReference type="SAM" id="Phobius"/>
    </source>
</evidence>
<dbReference type="EMBL" id="JBEXAE010000004">
    <property type="protein sequence ID" value="MET6990831.1"/>
    <property type="molecule type" value="Genomic_DNA"/>
</dbReference>
<sequence>MKKVDLKQIFELVFRQCVFIIVNIYALSKIFGGQFYMKGKLPIEVASTTLEEASSFSLAWTFMGHSYSYILFVGITQLIGAWFLLWNKKKLLGVLILIPIMINIIIFDIIFLDVYPALVNAIIVFLMLLLILFFNKEKIIEVIQGLTNFPIKSKVLIKRRLITFGITLLVIVLIFTFDSFIEQWLGASKEKILE</sequence>